<feature type="transmembrane region" description="Helical" evidence="7">
    <location>
        <begin position="117"/>
        <end position="141"/>
    </location>
</feature>
<dbReference type="AlphaFoldDB" id="A9BCH1"/>
<feature type="transmembrane region" description="Helical" evidence="7">
    <location>
        <begin position="388"/>
        <end position="409"/>
    </location>
</feature>
<dbReference type="EMBL" id="CP000878">
    <property type="protein sequence ID" value="ABX09533.1"/>
    <property type="molecule type" value="Genomic_DNA"/>
</dbReference>
<dbReference type="CDD" id="cd11477">
    <property type="entry name" value="SLC5sbd_u1"/>
    <property type="match status" value="1"/>
</dbReference>
<name>A9BCH1_PROM4</name>
<dbReference type="OrthoDB" id="9810181at2"/>
<comment type="subcellular location">
    <subcellularLocation>
        <location evidence="1">Membrane</location>
        <topology evidence="1">Multi-pass membrane protein</topology>
    </subcellularLocation>
</comment>
<organism evidence="8 9">
    <name type="scientific">Prochlorococcus marinus (strain MIT 9211)</name>
    <dbReference type="NCBI Taxonomy" id="93059"/>
    <lineage>
        <taxon>Bacteria</taxon>
        <taxon>Bacillati</taxon>
        <taxon>Cyanobacteriota</taxon>
        <taxon>Cyanophyceae</taxon>
        <taxon>Synechococcales</taxon>
        <taxon>Prochlorococcaceae</taxon>
        <taxon>Prochlorococcus</taxon>
    </lineage>
</organism>
<evidence type="ECO:0000256" key="2">
    <source>
        <dbReference type="ARBA" id="ARBA00006434"/>
    </source>
</evidence>
<feature type="transmembrane region" description="Helical" evidence="7">
    <location>
        <begin position="196"/>
        <end position="215"/>
    </location>
</feature>
<evidence type="ECO:0000256" key="7">
    <source>
        <dbReference type="SAM" id="Phobius"/>
    </source>
</evidence>
<feature type="transmembrane region" description="Helical" evidence="7">
    <location>
        <begin position="6"/>
        <end position="23"/>
    </location>
</feature>
<feature type="transmembrane region" description="Helical" evidence="7">
    <location>
        <begin position="166"/>
        <end position="189"/>
    </location>
</feature>
<evidence type="ECO:0000256" key="6">
    <source>
        <dbReference type="RuleBase" id="RU362091"/>
    </source>
</evidence>
<dbReference type="RefSeq" id="WP_012196154.1">
    <property type="nucleotide sequence ID" value="NC_009976.1"/>
</dbReference>
<dbReference type="InterPro" id="IPR001734">
    <property type="entry name" value="Na/solute_symporter"/>
</dbReference>
<sequence length="587" mass="64535">MTLIDWLVLLGYLTATLFLGIALSRRNRSDSDYFVAGRRLTGWLAGASMAATTFSIDTPLYVAGVVGTRGLPGNWEWWSFGLAHVAMTVVFAPMWRRSGVITDAAFTELRYGGLPAAWLRAIKAFLLAIPINCIGIGYAFLAMRKVAEALGIVDGHTIFGPFSDTLLLLIVVAFLLLVYTVVGGLWAVVVNDLIQLILALLGAFAVAFAVIHASGGMNQMLLRLQDLDRPELLSIFPWTWTDNGLEWIESAGISVATFTAFLSLQWWSFRRSDGGGEFIQRLLATQNEKQAKRAGWVFLIVNYLVRSWLWIVVGLGALVLLPAQQDWEMSYPTLAVRYLPPVVLGLVVVSLVAAFMSTVSTSINWGASYLTHDLYQRFFRPTASQKELLLIGQITSSILLLLGICTALISDSIGAIFRLVIAIGTGPGVVLVLRWFWWRINAIAELAAMLSGFFVGLVTSIVPVLRIDDYGIKLMVTTGLTAITWLIAMFTTPPESEEVLEKFVVLVKPPGPGWEVLRNKFRVQAVDPLQDLLIRFSLSIGVLFGGLFSTGSFLLHQERGGWIGLVICSFCLVGINGKFVRRSFSEG</sequence>
<evidence type="ECO:0000313" key="8">
    <source>
        <dbReference type="EMBL" id="ABX09533.1"/>
    </source>
</evidence>
<proteinExistence type="inferred from homology"/>
<feature type="transmembrane region" description="Helical" evidence="7">
    <location>
        <begin position="532"/>
        <end position="555"/>
    </location>
</feature>
<feature type="transmembrane region" description="Helical" evidence="7">
    <location>
        <begin position="43"/>
        <end position="65"/>
    </location>
</feature>
<feature type="transmembrane region" description="Helical" evidence="7">
    <location>
        <begin position="443"/>
        <end position="464"/>
    </location>
</feature>
<accession>A9BCH1</accession>
<reference evidence="8 9" key="1">
    <citation type="journal article" date="2007" name="PLoS Genet.">
        <title>Patterns and implications of gene gain and loss in the evolution of Prochlorococcus.</title>
        <authorList>
            <person name="Kettler G.C."/>
            <person name="Martiny A.C."/>
            <person name="Huang K."/>
            <person name="Zucker J."/>
            <person name="Coleman M.L."/>
            <person name="Rodrigue S."/>
            <person name="Chen F."/>
            <person name="Lapidus A."/>
            <person name="Ferriera S."/>
            <person name="Johnson J."/>
            <person name="Steglich C."/>
            <person name="Church G.M."/>
            <person name="Richardson P."/>
            <person name="Chisholm S.W."/>
        </authorList>
    </citation>
    <scope>NUCLEOTIDE SEQUENCE [LARGE SCALE GENOMIC DNA]</scope>
    <source>
        <strain evidence="9">MIT 9211</strain>
    </source>
</reference>
<dbReference type="HOGENOM" id="CLU_019510_0_0_3"/>
<dbReference type="STRING" id="93059.P9211_16021"/>
<dbReference type="Pfam" id="PF00474">
    <property type="entry name" value="SSF"/>
    <property type="match status" value="1"/>
</dbReference>
<keyword evidence="9" id="KW-1185">Reference proteome</keyword>
<feature type="transmembrane region" description="Helical" evidence="7">
    <location>
        <begin position="415"/>
        <end position="436"/>
    </location>
</feature>
<dbReference type="GO" id="GO:0005412">
    <property type="term" value="F:D-glucose:sodium symporter activity"/>
    <property type="evidence" value="ECO:0007669"/>
    <property type="project" value="TreeGrafter"/>
</dbReference>
<keyword evidence="3 7" id="KW-0812">Transmembrane</keyword>
<evidence type="ECO:0000256" key="5">
    <source>
        <dbReference type="ARBA" id="ARBA00023136"/>
    </source>
</evidence>
<dbReference type="PANTHER" id="PTHR11819">
    <property type="entry name" value="SOLUTE CARRIER FAMILY 5"/>
    <property type="match status" value="1"/>
</dbReference>
<dbReference type="InterPro" id="IPR038377">
    <property type="entry name" value="Na/Glc_symporter_sf"/>
</dbReference>
<evidence type="ECO:0000313" key="9">
    <source>
        <dbReference type="Proteomes" id="UP000000788"/>
    </source>
</evidence>
<keyword evidence="4 7" id="KW-1133">Transmembrane helix</keyword>
<dbReference type="eggNOG" id="COG0591">
    <property type="taxonomic scope" value="Bacteria"/>
</dbReference>
<dbReference type="Proteomes" id="UP000000788">
    <property type="component" value="Chromosome"/>
</dbReference>
<dbReference type="KEGG" id="pmj:P9211_16021"/>
<evidence type="ECO:0000256" key="4">
    <source>
        <dbReference type="ARBA" id="ARBA00022989"/>
    </source>
</evidence>
<protein>
    <submittedName>
        <fullName evidence="8">Na+/proline symporter</fullName>
    </submittedName>
</protein>
<dbReference type="PROSITE" id="PS50283">
    <property type="entry name" value="NA_SOLUT_SYMP_3"/>
    <property type="match status" value="1"/>
</dbReference>
<feature type="transmembrane region" description="Helical" evidence="7">
    <location>
        <begin position="77"/>
        <end position="96"/>
    </location>
</feature>
<dbReference type="GO" id="GO:0005886">
    <property type="term" value="C:plasma membrane"/>
    <property type="evidence" value="ECO:0007669"/>
    <property type="project" value="TreeGrafter"/>
</dbReference>
<feature type="transmembrane region" description="Helical" evidence="7">
    <location>
        <begin position="296"/>
        <end position="323"/>
    </location>
</feature>
<evidence type="ECO:0000256" key="3">
    <source>
        <dbReference type="ARBA" id="ARBA00022692"/>
    </source>
</evidence>
<dbReference type="PANTHER" id="PTHR11819:SF77">
    <property type="entry name" value="SODIUM_GLUCOSE COTRANSPORT PROTEIN"/>
    <property type="match status" value="1"/>
</dbReference>
<feature type="transmembrane region" description="Helical" evidence="7">
    <location>
        <begin position="343"/>
        <end position="367"/>
    </location>
</feature>
<dbReference type="Gene3D" id="1.20.1730.10">
    <property type="entry name" value="Sodium/glucose cotransporter"/>
    <property type="match status" value="1"/>
</dbReference>
<feature type="transmembrane region" description="Helical" evidence="7">
    <location>
        <begin position="561"/>
        <end position="580"/>
    </location>
</feature>
<comment type="similarity">
    <text evidence="2 6">Belongs to the sodium:solute symporter (SSF) (TC 2.A.21) family.</text>
</comment>
<feature type="transmembrane region" description="Helical" evidence="7">
    <location>
        <begin position="247"/>
        <end position="267"/>
    </location>
</feature>
<evidence type="ECO:0000256" key="1">
    <source>
        <dbReference type="ARBA" id="ARBA00004141"/>
    </source>
</evidence>
<keyword evidence="5 7" id="KW-0472">Membrane</keyword>
<gene>
    <name evidence="8" type="primary">putP</name>
    <name evidence="8" type="ordered locus">P9211_16021</name>
</gene>